<protein>
    <recommendedName>
        <fullName evidence="4">Zinc-finger domain-containing protein</fullName>
    </recommendedName>
</protein>
<gene>
    <name evidence="2" type="ORF">LuPra_05649</name>
</gene>
<feature type="transmembrane region" description="Helical" evidence="1">
    <location>
        <begin position="142"/>
        <end position="163"/>
    </location>
</feature>
<sequence>MMRRVCAHEDAALAAALDATRTTPDDLAAHLEACDSCRDLHTIASALHDDSAVALAEAHVPSAGQAWWRAELRARQEATALAARPITVATGIAAAAVVGLLASLTGVLAWWLQDWLGKSTVLQALADLVTASAWGAPTGLRLAIWLCAGAMLVATPVLLYVALRDE</sequence>
<dbReference type="AlphaFoldDB" id="A0A143PVQ8"/>
<organism evidence="2 3">
    <name type="scientific">Luteitalea pratensis</name>
    <dbReference type="NCBI Taxonomy" id="1855912"/>
    <lineage>
        <taxon>Bacteria</taxon>
        <taxon>Pseudomonadati</taxon>
        <taxon>Acidobacteriota</taxon>
        <taxon>Vicinamibacteria</taxon>
        <taxon>Vicinamibacterales</taxon>
        <taxon>Vicinamibacteraceae</taxon>
        <taxon>Luteitalea</taxon>
    </lineage>
</organism>
<keyword evidence="1" id="KW-0472">Membrane</keyword>
<dbReference type="OrthoDB" id="121826at2"/>
<keyword evidence="1" id="KW-1133">Transmembrane helix</keyword>
<keyword evidence="1" id="KW-0812">Transmembrane</keyword>
<evidence type="ECO:0000313" key="2">
    <source>
        <dbReference type="EMBL" id="AMY12376.1"/>
    </source>
</evidence>
<accession>A0A143PVQ8</accession>
<name>A0A143PVQ8_LUTPR</name>
<dbReference type="Proteomes" id="UP000076079">
    <property type="component" value="Chromosome"/>
</dbReference>
<keyword evidence="3" id="KW-1185">Reference proteome</keyword>
<dbReference type="EMBL" id="CP015136">
    <property type="protein sequence ID" value="AMY12376.1"/>
    <property type="molecule type" value="Genomic_DNA"/>
</dbReference>
<reference evidence="2 3" key="1">
    <citation type="journal article" date="2016" name="Genome Announc.">
        <title>First Complete Genome Sequence of a Subdivision 6 Acidobacterium Strain.</title>
        <authorList>
            <person name="Huang S."/>
            <person name="Vieira S."/>
            <person name="Bunk B."/>
            <person name="Riedel T."/>
            <person name="Sproer C."/>
            <person name="Overmann J."/>
        </authorList>
    </citation>
    <scope>NUCLEOTIDE SEQUENCE [LARGE SCALE GENOMIC DNA]</scope>
    <source>
        <strain evidence="3">DSM 100886 HEG_-6_39</strain>
    </source>
</reference>
<feature type="transmembrane region" description="Helical" evidence="1">
    <location>
        <begin position="86"/>
        <end position="112"/>
    </location>
</feature>
<dbReference type="STRING" id="1855912.LuPra_05649"/>
<reference evidence="3" key="2">
    <citation type="submission" date="2016-04" db="EMBL/GenBank/DDBJ databases">
        <title>First Complete Genome Sequence of a Subdivision 6 Acidobacterium.</title>
        <authorList>
            <person name="Huang S."/>
            <person name="Vieira S."/>
            <person name="Bunk B."/>
            <person name="Riedel T."/>
            <person name="Sproeer C."/>
            <person name="Overmann J."/>
        </authorList>
    </citation>
    <scope>NUCLEOTIDE SEQUENCE [LARGE SCALE GENOMIC DNA]</scope>
    <source>
        <strain evidence="3">DSM 100886 HEG_-6_39</strain>
    </source>
</reference>
<evidence type="ECO:0008006" key="4">
    <source>
        <dbReference type="Google" id="ProtNLM"/>
    </source>
</evidence>
<proteinExistence type="predicted"/>
<dbReference type="RefSeq" id="WP_110173838.1">
    <property type="nucleotide sequence ID" value="NZ_CP015136.1"/>
</dbReference>
<evidence type="ECO:0000313" key="3">
    <source>
        <dbReference type="Proteomes" id="UP000076079"/>
    </source>
</evidence>
<dbReference type="KEGG" id="abac:LuPra_05649"/>
<evidence type="ECO:0000256" key="1">
    <source>
        <dbReference type="SAM" id="Phobius"/>
    </source>
</evidence>